<feature type="region of interest" description="Disordered" evidence="11">
    <location>
        <begin position="1"/>
        <end position="20"/>
    </location>
</feature>
<dbReference type="PROSITE" id="PS51195">
    <property type="entry name" value="Q_MOTIF"/>
    <property type="match status" value="1"/>
</dbReference>
<dbReference type="HOGENOM" id="CLU_003041_21_1_7"/>
<dbReference type="PANTHER" id="PTHR47963:SF8">
    <property type="entry name" value="ATP-DEPENDENT RNA HELICASE DEAD"/>
    <property type="match status" value="1"/>
</dbReference>
<feature type="domain" description="DEAD-box RNA helicase Q" evidence="14">
    <location>
        <begin position="19"/>
        <end position="47"/>
    </location>
</feature>
<evidence type="ECO:0000259" key="12">
    <source>
        <dbReference type="PROSITE" id="PS51192"/>
    </source>
</evidence>
<protein>
    <recommendedName>
        <fullName evidence="9">ATP-dependent RNA helicase DeaD</fullName>
        <ecNumber evidence="9">3.6.4.13</ecNumber>
    </recommendedName>
    <alternativeName>
        <fullName evidence="9">Cold-shock DEAD box protein A</fullName>
    </alternativeName>
</protein>
<dbReference type="InterPro" id="IPR027417">
    <property type="entry name" value="P-loop_NTPase"/>
</dbReference>
<dbReference type="GO" id="GO:0006401">
    <property type="term" value="P:RNA catabolic process"/>
    <property type="evidence" value="ECO:0007669"/>
    <property type="project" value="UniProtKB-UniRule"/>
</dbReference>
<dbReference type="GO" id="GO:0000027">
    <property type="term" value="P:ribosomal large subunit assembly"/>
    <property type="evidence" value="ECO:0007669"/>
    <property type="project" value="UniProtKB-UniRule"/>
</dbReference>
<evidence type="ECO:0000256" key="1">
    <source>
        <dbReference type="ARBA" id="ARBA00022490"/>
    </source>
</evidence>
<dbReference type="InterPro" id="IPR034415">
    <property type="entry name" value="CsdA_RRM"/>
</dbReference>
<dbReference type="Pfam" id="PF00270">
    <property type="entry name" value="DEAD"/>
    <property type="match status" value="1"/>
</dbReference>
<evidence type="ECO:0000256" key="7">
    <source>
        <dbReference type="ARBA" id="ARBA00023016"/>
    </source>
</evidence>
<comment type="similarity">
    <text evidence="9">Belongs to the DEAD box helicase family. DeaD/CsdA subfamily.</text>
</comment>
<feature type="compositionally biased region" description="Basic and acidic residues" evidence="11">
    <location>
        <begin position="462"/>
        <end position="520"/>
    </location>
</feature>
<dbReference type="CDD" id="cd18787">
    <property type="entry name" value="SF2_C_DEAD"/>
    <property type="match status" value="1"/>
</dbReference>
<keyword evidence="5 9" id="KW-0067">ATP-binding</keyword>
<reference evidence="15 16" key="1">
    <citation type="journal article" date="2009" name="Environ. Microbiol.">
        <title>Genome sequence of Desulfobacterium autotrophicum HRM2, a marine sulfate reducer oxidizing organic carbon completely to carbon dioxide.</title>
        <authorList>
            <person name="Strittmatter A.W."/>
            <person name="Liesegang H."/>
            <person name="Rabus R."/>
            <person name="Decker I."/>
            <person name="Amann J."/>
            <person name="Andres S."/>
            <person name="Henne A."/>
            <person name="Fricke W.F."/>
            <person name="Martinez-Arias R."/>
            <person name="Bartels D."/>
            <person name="Goesmann A."/>
            <person name="Krause L."/>
            <person name="Puehler A."/>
            <person name="Klenk H.P."/>
            <person name="Richter M."/>
            <person name="Schuler M."/>
            <person name="Gloeckner F.O."/>
            <person name="Meyerdierks A."/>
            <person name="Gottschalk G."/>
            <person name="Amann R."/>
        </authorList>
    </citation>
    <scope>NUCLEOTIDE SEQUENCE [LARGE SCALE GENOMIC DNA]</scope>
    <source>
        <strain evidence="16">ATCC 43914 / DSM 3382 / HRM2</strain>
    </source>
</reference>
<dbReference type="EMBL" id="CP001087">
    <property type="protein sequence ID" value="ACN16609.1"/>
    <property type="molecule type" value="Genomic_DNA"/>
</dbReference>
<dbReference type="GO" id="GO:0005829">
    <property type="term" value="C:cytosol"/>
    <property type="evidence" value="ECO:0007669"/>
    <property type="project" value="TreeGrafter"/>
</dbReference>
<comment type="function">
    <text evidence="9">DEAD-box RNA helicase involved in various cellular processes at low temperature, including ribosome biogenesis, mRNA degradation and translation initiation.</text>
</comment>
<feature type="compositionally biased region" description="Low complexity" evidence="11">
    <location>
        <begin position="452"/>
        <end position="461"/>
    </location>
</feature>
<sequence>MASESSREPDCNEPGFSESGFSEMGLIKPVLKALDDLGYETPTTIQAETIPYILAGRDLLGQAQTGTGKTAAFALPLLSRIDIKLKKPQVLVLAPTRELAIQVAESFKGYAARIKGFNVLPVYGGQAYAGQLNQLKRGVHVIVGTPGRLMDLMKRGVLDLTQIMTLVIDEADEMLRMGFIDDVEWILEQTPPGRQVALFSATMPAPIKKIAIKYLTDPKDVFIRLRTATADTIRQRFWMVKGTHKLDALTRILEAETFDAIIVFVRTKTATVELAEKLEARGYAAVALNGDIAQKARERTIDRFKKGKIDILVATDVAARGLDVERVSHVINYDIPNGAESYVHRIGRTGRAGRAGDAILFVSPRERWMLKVIEKTTRQQIEMMKLPSTEAINDKRIADFNQSITDTLASKELDLYLELMEQYRQEHDVPALDIAAALALMLQGEKPLLLSSPKKVSVVSEKPSRTEDKFKDKPLRKDEKSRDKAFRKDEKPKDKPFRKDDEKSRDKPSPKAAKLADKPAGKKKASPKKAAALPPGKGMERFRIEVGDVHGAKPKDIVGAIANEAELDGKFIGAITIEHDHSFVDLPIGMPATIFELLKKVRVAGQQLKISRSTKA</sequence>
<dbReference type="InterPro" id="IPR014001">
    <property type="entry name" value="Helicase_ATP-bd"/>
</dbReference>
<dbReference type="SUPFAM" id="SSF52540">
    <property type="entry name" value="P-loop containing nucleoside triphosphate hydrolases"/>
    <property type="match status" value="1"/>
</dbReference>
<comment type="subcellular location">
    <subcellularLocation>
        <location evidence="9">Cytoplasm</location>
    </subcellularLocation>
</comment>
<dbReference type="InterPro" id="IPR000629">
    <property type="entry name" value="RNA-helicase_DEAD-box_CS"/>
</dbReference>
<evidence type="ECO:0000256" key="6">
    <source>
        <dbReference type="ARBA" id="ARBA00022884"/>
    </source>
</evidence>
<dbReference type="Pfam" id="PF00271">
    <property type="entry name" value="Helicase_C"/>
    <property type="match status" value="1"/>
</dbReference>
<proteinExistence type="inferred from homology"/>
<dbReference type="InterPro" id="IPR012677">
    <property type="entry name" value="Nucleotide-bd_a/b_plait_sf"/>
</dbReference>
<dbReference type="GO" id="GO:0003724">
    <property type="term" value="F:RNA helicase activity"/>
    <property type="evidence" value="ECO:0007669"/>
    <property type="project" value="UniProtKB-UniRule"/>
</dbReference>
<dbReference type="GO" id="GO:0005524">
    <property type="term" value="F:ATP binding"/>
    <property type="evidence" value="ECO:0007669"/>
    <property type="project" value="UniProtKB-UniRule"/>
</dbReference>
<dbReference type="STRING" id="177437.HRM2_35440"/>
<dbReference type="SMART" id="SM00490">
    <property type="entry name" value="HELICc"/>
    <property type="match status" value="1"/>
</dbReference>
<feature type="short sequence motif" description="Q motif" evidence="10">
    <location>
        <begin position="19"/>
        <end position="47"/>
    </location>
</feature>
<dbReference type="InterPro" id="IPR057325">
    <property type="entry name" value="DeaD_dimer"/>
</dbReference>
<evidence type="ECO:0000256" key="2">
    <source>
        <dbReference type="ARBA" id="ARBA00022741"/>
    </source>
</evidence>
<keyword evidence="3 9" id="KW-0378">Hydrolase</keyword>
<evidence type="ECO:0000313" key="15">
    <source>
        <dbReference type="EMBL" id="ACN16609.1"/>
    </source>
</evidence>
<dbReference type="PROSITE" id="PS51194">
    <property type="entry name" value="HELICASE_CTER"/>
    <property type="match status" value="1"/>
</dbReference>
<evidence type="ECO:0000256" key="5">
    <source>
        <dbReference type="ARBA" id="ARBA00022840"/>
    </source>
</evidence>
<accession>C0Q9A4</accession>
<dbReference type="PANTHER" id="PTHR47963">
    <property type="entry name" value="DEAD-BOX ATP-DEPENDENT RNA HELICASE 47, MITOCHONDRIAL"/>
    <property type="match status" value="1"/>
</dbReference>
<dbReference type="EC" id="3.6.4.13" evidence="9"/>
<dbReference type="SMART" id="SM00487">
    <property type="entry name" value="DEXDc"/>
    <property type="match status" value="1"/>
</dbReference>
<name>C0Q9A4_DESAH</name>
<dbReference type="GO" id="GO:0070417">
    <property type="term" value="P:cellular response to cold"/>
    <property type="evidence" value="ECO:0007669"/>
    <property type="project" value="InterPro"/>
</dbReference>
<evidence type="ECO:0000256" key="10">
    <source>
        <dbReference type="PROSITE-ProRule" id="PRU00552"/>
    </source>
</evidence>
<keyword evidence="1 9" id="KW-0963">Cytoplasm</keyword>
<dbReference type="OrthoDB" id="9805696at2"/>
<dbReference type="InterPro" id="IPR005580">
    <property type="entry name" value="DbpA/CsdA_RNA-bd_dom"/>
</dbReference>
<dbReference type="CDD" id="cd00268">
    <property type="entry name" value="DEADc"/>
    <property type="match status" value="1"/>
</dbReference>
<feature type="region of interest" description="Disordered" evidence="11">
    <location>
        <begin position="452"/>
        <end position="538"/>
    </location>
</feature>
<keyword evidence="4 9" id="KW-0347">Helicase</keyword>
<evidence type="ECO:0000313" key="16">
    <source>
        <dbReference type="Proteomes" id="UP000000442"/>
    </source>
</evidence>
<keyword evidence="16" id="KW-1185">Reference proteome</keyword>
<organism evidence="15 16">
    <name type="scientific">Desulforapulum autotrophicum (strain ATCC 43914 / DSM 3382 / VKM B-1955 / HRM2)</name>
    <name type="common">Desulfobacterium autotrophicum</name>
    <dbReference type="NCBI Taxonomy" id="177437"/>
    <lineage>
        <taxon>Bacteria</taxon>
        <taxon>Pseudomonadati</taxon>
        <taxon>Thermodesulfobacteriota</taxon>
        <taxon>Desulfobacteria</taxon>
        <taxon>Desulfobacterales</taxon>
        <taxon>Desulfobacteraceae</taxon>
        <taxon>Desulforapulum</taxon>
    </lineage>
</organism>
<dbReference type="GO" id="GO:0005840">
    <property type="term" value="C:ribosome"/>
    <property type="evidence" value="ECO:0007669"/>
    <property type="project" value="TreeGrafter"/>
</dbReference>
<dbReference type="InterPro" id="IPR028618">
    <property type="entry name" value="DEAD_helicase_DeaD"/>
</dbReference>
<dbReference type="HAMAP" id="MF_00964">
    <property type="entry name" value="DEAD_helicase_DeaD"/>
    <property type="match status" value="1"/>
</dbReference>
<evidence type="ECO:0000259" key="13">
    <source>
        <dbReference type="PROSITE" id="PS51194"/>
    </source>
</evidence>
<dbReference type="InterPro" id="IPR044742">
    <property type="entry name" value="DEAD/DEAH_RhlB"/>
</dbReference>
<dbReference type="InterPro" id="IPR001650">
    <property type="entry name" value="Helicase_C-like"/>
</dbReference>
<feature type="domain" description="Helicase ATP-binding" evidence="12">
    <location>
        <begin position="50"/>
        <end position="221"/>
    </location>
</feature>
<dbReference type="GO" id="GO:0016887">
    <property type="term" value="F:ATP hydrolysis activity"/>
    <property type="evidence" value="ECO:0007669"/>
    <property type="project" value="RHEA"/>
</dbReference>
<dbReference type="CDD" id="cd12499">
    <property type="entry name" value="RRM_EcCsdA_like"/>
    <property type="match status" value="1"/>
</dbReference>
<evidence type="ECO:0000256" key="4">
    <source>
        <dbReference type="ARBA" id="ARBA00022806"/>
    </source>
</evidence>
<evidence type="ECO:0000256" key="11">
    <source>
        <dbReference type="SAM" id="MobiDB-lite"/>
    </source>
</evidence>
<dbReference type="InterPro" id="IPR050547">
    <property type="entry name" value="DEAD_box_RNA_helicases"/>
</dbReference>
<feature type="domain" description="Helicase C-terminal" evidence="13">
    <location>
        <begin position="245"/>
        <end position="392"/>
    </location>
</feature>
<dbReference type="InterPro" id="IPR011545">
    <property type="entry name" value="DEAD/DEAH_box_helicase_dom"/>
</dbReference>
<evidence type="ECO:0000256" key="8">
    <source>
        <dbReference type="ARBA" id="ARBA00047984"/>
    </source>
</evidence>
<dbReference type="Pfam" id="PF25399">
    <property type="entry name" value="DeaD_dimer"/>
    <property type="match status" value="1"/>
</dbReference>
<keyword evidence="7 9" id="KW-0346">Stress response</keyword>
<evidence type="ECO:0000259" key="14">
    <source>
        <dbReference type="PROSITE" id="PS51195"/>
    </source>
</evidence>
<evidence type="ECO:0000256" key="9">
    <source>
        <dbReference type="HAMAP-Rule" id="MF_00964"/>
    </source>
</evidence>
<comment type="catalytic activity">
    <reaction evidence="8 9">
        <text>ATP + H2O = ADP + phosphate + H(+)</text>
        <dbReference type="Rhea" id="RHEA:13065"/>
        <dbReference type="ChEBI" id="CHEBI:15377"/>
        <dbReference type="ChEBI" id="CHEBI:15378"/>
        <dbReference type="ChEBI" id="CHEBI:30616"/>
        <dbReference type="ChEBI" id="CHEBI:43474"/>
        <dbReference type="ChEBI" id="CHEBI:456216"/>
        <dbReference type="EC" id="3.6.4.13"/>
    </reaction>
</comment>
<dbReference type="eggNOG" id="COG0513">
    <property type="taxonomic scope" value="Bacteria"/>
</dbReference>
<dbReference type="KEGG" id="dat:HRM2_35440"/>
<dbReference type="FunFam" id="3.40.50.300:FF:000108">
    <property type="entry name" value="ATP-dependent RNA helicase RhlE"/>
    <property type="match status" value="1"/>
</dbReference>
<dbReference type="AlphaFoldDB" id="C0Q9A4"/>
<dbReference type="Gene3D" id="3.30.70.330">
    <property type="match status" value="1"/>
</dbReference>
<dbReference type="Pfam" id="PF03880">
    <property type="entry name" value="DbpA"/>
    <property type="match status" value="1"/>
</dbReference>
<dbReference type="Proteomes" id="UP000000442">
    <property type="component" value="Chromosome"/>
</dbReference>
<feature type="compositionally biased region" description="Low complexity" evidence="11">
    <location>
        <begin position="528"/>
        <end position="537"/>
    </location>
</feature>
<gene>
    <name evidence="9 15" type="primary">deaD</name>
    <name evidence="9" type="synonym">csdA</name>
    <name evidence="15" type="ordered locus">HRM2_35440</name>
</gene>
<dbReference type="Gene3D" id="3.40.50.300">
    <property type="entry name" value="P-loop containing nucleotide triphosphate hydrolases"/>
    <property type="match status" value="2"/>
</dbReference>
<keyword evidence="2 9" id="KW-0547">Nucleotide-binding</keyword>
<dbReference type="RefSeq" id="WP_015905359.1">
    <property type="nucleotide sequence ID" value="NC_012108.1"/>
</dbReference>
<dbReference type="InterPro" id="IPR014014">
    <property type="entry name" value="RNA_helicase_DEAD_Q_motif"/>
</dbReference>
<evidence type="ECO:0000256" key="3">
    <source>
        <dbReference type="ARBA" id="ARBA00022801"/>
    </source>
</evidence>
<dbReference type="PROSITE" id="PS51192">
    <property type="entry name" value="HELICASE_ATP_BIND_1"/>
    <property type="match status" value="1"/>
</dbReference>
<dbReference type="PROSITE" id="PS00039">
    <property type="entry name" value="DEAD_ATP_HELICASE"/>
    <property type="match status" value="1"/>
</dbReference>
<dbReference type="GO" id="GO:0033592">
    <property type="term" value="F:RNA strand annealing activity"/>
    <property type="evidence" value="ECO:0007669"/>
    <property type="project" value="TreeGrafter"/>
</dbReference>
<feature type="compositionally biased region" description="Basic and acidic residues" evidence="11">
    <location>
        <begin position="1"/>
        <end position="10"/>
    </location>
</feature>
<keyword evidence="6 9" id="KW-0694">RNA-binding</keyword>